<evidence type="ECO:0000313" key="3">
    <source>
        <dbReference type="EMBL" id="XBH09644.1"/>
    </source>
</evidence>
<sequence length="513" mass="55778">MSDFVAQIGEFALTVKRTDRTIARHLAMFYRFMLLGCACVASSLHAQSLCAGIATSPDGAADCAAHTVPIATTAALDSSRAYSLTELIDLGEHNNPRSRIAWERAKQRADELGVEKSAYFPVLVFEAIGEDQRSIEPFPKPLAPRGYTMVEVPIVQPQLSLQYLLFDSGKRSARVDAAVAEKIAAGANFVQANQDVAFKITAAYYKLLTAQERLQATRETLKTAQTTQDAAEAQLANGRSTRPDVLNARAETSQAMFDMESADGDEKIAKVQLAEEVGAEPSPNINIDALSNAPLPESLTLSIEELIDRAVAARPDLAAQAAEIRAADDRIRAARAEYLPRLTLSATGAQSSIWPTVDYGQLGNANETIWNVSMHLEWKLFDGGARRNELAAAQSKKREAQDELTEKHDQATREVWSAYIGFRTALRKQQAAVSLVEAATESYDSSLDAYKYGVKNLIDVVTAEKQLAQARLSGVTARSQLFLGAVDLEFVTGNLLRSQPPATKLSTQDGLSR</sequence>
<protein>
    <submittedName>
        <fullName evidence="3">TolC family protein</fullName>
    </submittedName>
</protein>
<dbReference type="Gene3D" id="1.20.1600.10">
    <property type="entry name" value="Outer membrane efflux proteins (OEP)"/>
    <property type="match status" value="1"/>
</dbReference>
<dbReference type="GO" id="GO:0015562">
    <property type="term" value="F:efflux transmembrane transporter activity"/>
    <property type="evidence" value="ECO:0007669"/>
    <property type="project" value="InterPro"/>
</dbReference>
<dbReference type="InterPro" id="IPR010131">
    <property type="entry name" value="MdtP/NodT-like"/>
</dbReference>
<dbReference type="InterPro" id="IPR028351">
    <property type="entry name" value="CyaE"/>
</dbReference>
<gene>
    <name evidence="3" type="ORF">P4G45_14285</name>
</gene>
<evidence type="ECO:0000256" key="1">
    <source>
        <dbReference type="ARBA" id="ARBA00007613"/>
    </source>
</evidence>
<dbReference type="EMBL" id="CP121194">
    <property type="protein sequence ID" value="XBH09644.1"/>
    <property type="molecule type" value="Genomic_DNA"/>
</dbReference>
<dbReference type="PIRSF" id="PIRSF001892">
    <property type="entry name" value="CyaE"/>
    <property type="match status" value="1"/>
</dbReference>
<dbReference type="PANTHER" id="PTHR30203:SF29">
    <property type="entry name" value="PROTEIN CYAE"/>
    <property type="match status" value="1"/>
</dbReference>
<comment type="similarity">
    <text evidence="1">Belongs to the outer membrane factor (OMF) (TC 1.B.17) family.</text>
</comment>
<dbReference type="AlphaFoldDB" id="A0AAU7CW75"/>
<dbReference type="PANTHER" id="PTHR30203">
    <property type="entry name" value="OUTER MEMBRANE CATION EFFLUX PROTEIN"/>
    <property type="match status" value="1"/>
</dbReference>
<name>A0AAU7CW75_9BACT</name>
<feature type="coiled-coil region" evidence="2">
    <location>
        <begin position="207"/>
        <end position="234"/>
    </location>
</feature>
<dbReference type="SUPFAM" id="SSF56954">
    <property type="entry name" value="Outer membrane efflux proteins (OEP)"/>
    <property type="match status" value="1"/>
</dbReference>
<dbReference type="KEGG" id="epl:P4G45_14285"/>
<dbReference type="InterPro" id="IPR003423">
    <property type="entry name" value="OMP_efflux"/>
</dbReference>
<proteinExistence type="inferred from homology"/>
<dbReference type="RefSeq" id="WP_348267152.1">
    <property type="nucleotide sequence ID" value="NZ_CP121194.1"/>
</dbReference>
<evidence type="ECO:0000256" key="2">
    <source>
        <dbReference type="SAM" id="Coils"/>
    </source>
</evidence>
<accession>A0AAU7CW75</accession>
<keyword evidence="2" id="KW-0175">Coiled coil</keyword>
<dbReference type="Pfam" id="PF02321">
    <property type="entry name" value="OEP"/>
    <property type="match status" value="2"/>
</dbReference>
<reference evidence="3" key="1">
    <citation type="submission" date="2023-03" db="EMBL/GenBank/DDBJ databases">
        <title>Edaphobacter sp.</title>
        <authorList>
            <person name="Huber K.J."/>
            <person name="Papendorf J."/>
            <person name="Pilke C."/>
            <person name="Bunk B."/>
            <person name="Sproeer C."/>
            <person name="Pester M."/>
        </authorList>
    </citation>
    <scope>NUCLEOTIDE SEQUENCE</scope>
    <source>
        <strain evidence="3">DSM 109919</strain>
    </source>
</reference>
<organism evidence="3">
    <name type="scientific">Edaphobacter paludis</name>
    <dbReference type="NCBI Taxonomy" id="3035702"/>
    <lineage>
        <taxon>Bacteria</taxon>
        <taxon>Pseudomonadati</taxon>
        <taxon>Acidobacteriota</taxon>
        <taxon>Terriglobia</taxon>
        <taxon>Terriglobales</taxon>
        <taxon>Acidobacteriaceae</taxon>
        <taxon>Edaphobacter</taxon>
    </lineage>
</organism>